<evidence type="ECO:0000313" key="6">
    <source>
        <dbReference type="Proteomes" id="UP001604277"/>
    </source>
</evidence>
<feature type="domain" description="GRF-type" evidence="4">
    <location>
        <begin position="15"/>
        <end position="56"/>
    </location>
</feature>
<dbReference type="GO" id="GO:0008270">
    <property type="term" value="F:zinc ion binding"/>
    <property type="evidence" value="ECO:0007669"/>
    <property type="project" value="UniProtKB-KW"/>
</dbReference>
<accession>A0ABD1P351</accession>
<protein>
    <recommendedName>
        <fullName evidence="4">GRF-type domain-containing protein</fullName>
    </recommendedName>
</protein>
<evidence type="ECO:0000313" key="5">
    <source>
        <dbReference type="EMBL" id="KAL2457763.1"/>
    </source>
</evidence>
<comment type="caution">
    <text evidence="5">The sequence shown here is derived from an EMBL/GenBank/DDBJ whole genome shotgun (WGS) entry which is preliminary data.</text>
</comment>
<evidence type="ECO:0000259" key="4">
    <source>
        <dbReference type="Pfam" id="PF06839"/>
    </source>
</evidence>
<keyword evidence="1" id="KW-0479">Metal-binding</keyword>
<dbReference type="Pfam" id="PF06839">
    <property type="entry name" value="Zn_ribbon_GRF"/>
    <property type="match status" value="1"/>
</dbReference>
<dbReference type="PANTHER" id="PTHR33248">
    <property type="entry name" value="ZINC ION-BINDING PROTEIN"/>
    <property type="match status" value="1"/>
</dbReference>
<dbReference type="InterPro" id="IPR010666">
    <property type="entry name" value="Znf_GRF"/>
</dbReference>
<gene>
    <name evidence="5" type="ORF">Fot_56100</name>
</gene>
<evidence type="ECO:0000256" key="2">
    <source>
        <dbReference type="ARBA" id="ARBA00022771"/>
    </source>
</evidence>
<evidence type="ECO:0000256" key="3">
    <source>
        <dbReference type="ARBA" id="ARBA00022833"/>
    </source>
</evidence>
<sequence>METSSSTSQISHEAVCFYGQSSVIKTSWTENNPGMKFQGCNFYGRPDTCNYFSWIDPSPYPRYKKLINGLLRKANSNGNEEHKLRRLVKYHQIALGVFVLGALIQKMLF</sequence>
<proteinExistence type="predicted"/>
<dbReference type="EMBL" id="JBFOLJ010000036">
    <property type="protein sequence ID" value="KAL2457763.1"/>
    <property type="molecule type" value="Genomic_DNA"/>
</dbReference>
<keyword evidence="3" id="KW-0862">Zinc</keyword>
<organism evidence="5 6">
    <name type="scientific">Forsythia ovata</name>
    <dbReference type="NCBI Taxonomy" id="205694"/>
    <lineage>
        <taxon>Eukaryota</taxon>
        <taxon>Viridiplantae</taxon>
        <taxon>Streptophyta</taxon>
        <taxon>Embryophyta</taxon>
        <taxon>Tracheophyta</taxon>
        <taxon>Spermatophyta</taxon>
        <taxon>Magnoliopsida</taxon>
        <taxon>eudicotyledons</taxon>
        <taxon>Gunneridae</taxon>
        <taxon>Pentapetalae</taxon>
        <taxon>asterids</taxon>
        <taxon>lamiids</taxon>
        <taxon>Lamiales</taxon>
        <taxon>Oleaceae</taxon>
        <taxon>Forsythieae</taxon>
        <taxon>Forsythia</taxon>
    </lineage>
</organism>
<dbReference type="AlphaFoldDB" id="A0ABD1P351"/>
<reference evidence="6" key="1">
    <citation type="submission" date="2024-07" db="EMBL/GenBank/DDBJ databases">
        <title>Two chromosome-level genome assemblies of Korean endemic species Abeliophyllum distichum and Forsythia ovata (Oleaceae).</title>
        <authorList>
            <person name="Jang H."/>
        </authorList>
    </citation>
    <scope>NUCLEOTIDE SEQUENCE [LARGE SCALE GENOMIC DNA]</scope>
</reference>
<dbReference type="Proteomes" id="UP001604277">
    <property type="component" value="Unassembled WGS sequence"/>
</dbReference>
<keyword evidence="2" id="KW-0863">Zinc-finger</keyword>
<name>A0ABD1P351_9LAMI</name>
<evidence type="ECO:0000256" key="1">
    <source>
        <dbReference type="ARBA" id="ARBA00022723"/>
    </source>
</evidence>
<keyword evidence="6" id="KW-1185">Reference proteome</keyword>